<dbReference type="OrthoDB" id="9796450at2"/>
<dbReference type="InterPro" id="IPR013341">
    <property type="entry name" value="Mandelate_racemase_N_dom"/>
</dbReference>
<dbReference type="GO" id="GO:0000287">
    <property type="term" value="F:magnesium ion binding"/>
    <property type="evidence" value="ECO:0007669"/>
    <property type="project" value="TreeGrafter"/>
</dbReference>
<dbReference type="STRING" id="310782.SAMN05216499_108120"/>
<dbReference type="Gene3D" id="3.30.390.10">
    <property type="entry name" value="Enolase-like, N-terminal domain"/>
    <property type="match status" value="1"/>
</dbReference>
<dbReference type="InterPro" id="IPR029017">
    <property type="entry name" value="Enolase-like_N"/>
</dbReference>
<evidence type="ECO:0000256" key="1">
    <source>
        <dbReference type="ARBA" id="ARBA00001946"/>
    </source>
</evidence>
<dbReference type="PANTHER" id="PTHR13794">
    <property type="entry name" value="ENOLASE SUPERFAMILY, MANDELATE RACEMASE"/>
    <property type="match status" value="1"/>
</dbReference>
<dbReference type="GO" id="GO:0016836">
    <property type="term" value="F:hydro-lyase activity"/>
    <property type="evidence" value="ECO:0007669"/>
    <property type="project" value="TreeGrafter"/>
</dbReference>
<dbReference type="AlphaFoldDB" id="A0A1M7G2Q6"/>
<dbReference type="SUPFAM" id="SSF54826">
    <property type="entry name" value="Enolase N-terminal domain-like"/>
    <property type="match status" value="1"/>
</dbReference>
<dbReference type="GO" id="GO:0016052">
    <property type="term" value="P:carbohydrate catabolic process"/>
    <property type="evidence" value="ECO:0007669"/>
    <property type="project" value="TreeGrafter"/>
</dbReference>
<dbReference type="PANTHER" id="PTHR13794:SF58">
    <property type="entry name" value="MITOCHONDRIAL ENOLASE SUPERFAMILY MEMBER 1"/>
    <property type="match status" value="1"/>
</dbReference>
<dbReference type="InterPro" id="IPR029065">
    <property type="entry name" value="Enolase_C-like"/>
</dbReference>
<proteinExistence type="predicted"/>
<feature type="domain" description="Mandelate racemase/muconate lactonizing enzyme C-terminal" evidence="4">
    <location>
        <begin position="157"/>
        <end position="260"/>
    </location>
</feature>
<dbReference type="Pfam" id="PF13378">
    <property type="entry name" value="MR_MLE_C"/>
    <property type="match status" value="1"/>
</dbReference>
<dbReference type="SMART" id="SM00922">
    <property type="entry name" value="MR_MLE"/>
    <property type="match status" value="1"/>
</dbReference>
<dbReference type="InterPro" id="IPR046945">
    <property type="entry name" value="RHMD-like"/>
</dbReference>
<evidence type="ECO:0000256" key="3">
    <source>
        <dbReference type="ARBA" id="ARBA00022842"/>
    </source>
</evidence>
<reference evidence="5 6" key="1">
    <citation type="submission" date="2016-11" db="EMBL/GenBank/DDBJ databases">
        <authorList>
            <person name="Jaros S."/>
            <person name="Januszkiewicz K."/>
            <person name="Wedrychowicz H."/>
        </authorList>
    </citation>
    <scope>NUCLEOTIDE SEQUENCE [LARGE SCALE GENOMIC DNA]</scope>
    <source>
        <strain evidence="5 6">CGMCC 4.2025</strain>
    </source>
</reference>
<evidence type="ECO:0000259" key="4">
    <source>
        <dbReference type="SMART" id="SM00922"/>
    </source>
</evidence>
<accession>A0A1M7G2Q6</accession>
<keyword evidence="2" id="KW-0479">Metal-binding</keyword>
<organism evidence="5 6">
    <name type="scientific">Actinacidiphila paucisporea</name>
    <dbReference type="NCBI Taxonomy" id="310782"/>
    <lineage>
        <taxon>Bacteria</taxon>
        <taxon>Bacillati</taxon>
        <taxon>Actinomycetota</taxon>
        <taxon>Actinomycetes</taxon>
        <taxon>Kitasatosporales</taxon>
        <taxon>Streptomycetaceae</taxon>
        <taxon>Actinacidiphila</taxon>
    </lineage>
</organism>
<dbReference type="EMBL" id="FRBI01000008">
    <property type="protein sequence ID" value="SHM10169.1"/>
    <property type="molecule type" value="Genomic_DNA"/>
</dbReference>
<keyword evidence="6" id="KW-1185">Reference proteome</keyword>
<name>A0A1M7G2Q6_9ACTN</name>
<evidence type="ECO:0000256" key="2">
    <source>
        <dbReference type="ARBA" id="ARBA00022723"/>
    </source>
</evidence>
<protein>
    <submittedName>
        <fullName evidence="5">L-alanine-DL-glutamate epimerase</fullName>
    </submittedName>
</protein>
<evidence type="ECO:0000313" key="5">
    <source>
        <dbReference type="EMBL" id="SHM10169.1"/>
    </source>
</evidence>
<dbReference type="InterPro" id="IPR013342">
    <property type="entry name" value="Mandelate_racemase_C"/>
</dbReference>
<dbReference type="Gene3D" id="3.20.20.120">
    <property type="entry name" value="Enolase-like C-terminal domain"/>
    <property type="match status" value="1"/>
</dbReference>
<dbReference type="InterPro" id="IPR036849">
    <property type="entry name" value="Enolase-like_C_sf"/>
</dbReference>
<dbReference type="SUPFAM" id="SSF51604">
    <property type="entry name" value="Enolase C-terminal domain-like"/>
    <property type="match status" value="1"/>
</dbReference>
<sequence>MVSGIAPTTIVAVSARLFRTTTRLVSDSDGHAHPGDRRSVNRVLLTLTDSEGNQGRCLAGAAHTGEDQLAHHVRPVLLGQDPFDRARLWQELARRQRGSAGTLGDRTLAAVEQALWDLAGRRLGLPVWKLLGGMRDRVPAYGSTMCGDEIPGGLATPEDYASFAEKLVADGYHGIKLHTWMPPVSFAPSVAMDIRACAAVREAVGPDVPLMLDANHWYSRSDALDLGRALDRLGFHWFEEPMEEHSTQSYRWLADQLDTLVIGPESVEGRLQARAEWVMAGACDILRIGVHTAGGIGPALKTVQLAEAFGMDCEMHGGGAGTLAVLGAVSNSRWYERGLLHPFHDFDEVPPHLTRAVDPIDAEGYVHLSPEPGLGESFDLDYIEAETVRSW</sequence>
<dbReference type="Proteomes" id="UP000184111">
    <property type="component" value="Unassembled WGS sequence"/>
</dbReference>
<dbReference type="Pfam" id="PF02746">
    <property type="entry name" value="MR_MLE_N"/>
    <property type="match status" value="1"/>
</dbReference>
<dbReference type="RefSeq" id="WP_073498312.1">
    <property type="nucleotide sequence ID" value="NZ_FRBI01000008.1"/>
</dbReference>
<keyword evidence="3" id="KW-0460">Magnesium</keyword>
<comment type="cofactor">
    <cofactor evidence="1">
        <name>Mg(2+)</name>
        <dbReference type="ChEBI" id="CHEBI:18420"/>
    </cofactor>
</comment>
<evidence type="ECO:0000313" key="6">
    <source>
        <dbReference type="Proteomes" id="UP000184111"/>
    </source>
</evidence>
<gene>
    <name evidence="5" type="ORF">SAMN05216499_108120</name>
</gene>